<keyword evidence="8" id="KW-1185">Reference proteome</keyword>
<evidence type="ECO:0000313" key="7">
    <source>
        <dbReference type="EMBL" id="MBE1457504.1"/>
    </source>
</evidence>
<evidence type="ECO:0000256" key="1">
    <source>
        <dbReference type="ARBA" id="ARBA00010641"/>
    </source>
</evidence>
<comment type="caution">
    <text evidence="7">The sequence shown here is derived from an EMBL/GenBank/DDBJ whole genome shotgun (WGS) entry which is preliminary data.</text>
</comment>
<sequence>MTTFVRHTPAAGLDALLTRAGSGDEQAFATLHDRGAATVHGLVLRALRDPEVTEEVTRTVWVRVWHRSGQYTPDQGSALAWVMALAQRTVVERIRSTPREAAYARTESAPTRSVSVEPDPDSPLPIATRRRAVLRAYYRGCTSEQISTVLGVPHRTVATMIHSERMHLRAHLRLVDHDVPGRATAAADAQGW</sequence>
<evidence type="ECO:0000256" key="3">
    <source>
        <dbReference type="ARBA" id="ARBA00023082"/>
    </source>
</evidence>
<dbReference type="SUPFAM" id="SSF88946">
    <property type="entry name" value="Sigma2 domain of RNA polymerase sigma factors"/>
    <property type="match status" value="1"/>
</dbReference>
<keyword evidence="2" id="KW-0805">Transcription regulation</keyword>
<dbReference type="Gene3D" id="1.10.10.10">
    <property type="entry name" value="Winged helix-like DNA-binding domain superfamily/Winged helix DNA-binding domain"/>
    <property type="match status" value="1"/>
</dbReference>
<keyword evidence="4" id="KW-0804">Transcription</keyword>
<dbReference type="PANTHER" id="PTHR43133">
    <property type="entry name" value="RNA POLYMERASE ECF-TYPE SIGMA FACTO"/>
    <property type="match status" value="1"/>
</dbReference>
<evidence type="ECO:0000256" key="4">
    <source>
        <dbReference type="ARBA" id="ARBA00023163"/>
    </source>
</evidence>
<dbReference type="EMBL" id="JADBDY010000001">
    <property type="protein sequence ID" value="MBE1457504.1"/>
    <property type="molecule type" value="Genomic_DNA"/>
</dbReference>
<dbReference type="SUPFAM" id="SSF88659">
    <property type="entry name" value="Sigma3 and sigma4 domains of RNA polymerase sigma factors"/>
    <property type="match status" value="1"/>
</dbReference>
<accession>A0ABR9HEP1</accession>
<evidence type="ECO:0000259" key="6">
    <source>
        <dbReference type="Pfam" id="PF04542"/>
    </source>
</evidence>
<keyword evidence="3" id="KW-0731">Sigma factor</keyword>
<gene>
    <name evidence="7" type="ORF">H4W79_001718</name>
</gene>
<proteinExistence type="inferred from homology"/>
<name>A0ABR9HEP1_9ACTN</name>
<dbReference type="RefSeq" id="WP_191271458.1">
    <property type="nucleotide sequence ID" value="NZ_BMXJ01000004.1"/>
</dbReference>
<dbReference type="PANTHER" id="PTHR43133:SF62">
    <property type="entry name" value="RNA POLYMERASE SIGMA FACTOR SIGZ"/>
    <property type="match status" value="1"/>
</dbReference>
<dbReference type="InterPro" id="IPR036388">
    <property type="entry name" value="WH-like_DNA-bd_sf"/>
</dbReference>
<dbReference type="Proteomes" id="UP000598217">
    <property type="component" value="Unassembled WGS sequence"/>
</dbReference>
<dbReference type="InterPro" id="IPR007627">
    <property type="entry name" value="RNA_pol_sigma70_r2"/>
</dbReference>
<evidence type="ECO:0000256" key="5">
    <source>
        <dbReference type="SAM" id="MobiDB-lite"/>
    </source>
</evidence>
<dbReference type="Gene3D" id="1.10.1740.10">
    <property type="match status" value="1"/>
</dbReference>
<evidence type="ECO:0000256" key="2">
    <source>
        <dbReference type="ARBA" id="ARBA00023015"/>
    </source>
</evidence>
<dbReference type="InterPro" id="IPR039425">
    <property type="entry name" value="RNA_pol_sigma-70-like"/>
</dbReference>
<feature type="domain" description="RNA polymerase sigma-70 region 2" evidence="6">
    <location>
        <begin position="37"/>
        <end position="97"/>
    </location>
</feature>
<comment type="similarity">
    <text evidence="1">Belongs to the sigma-70 factor family. ECF subfamily.</text>
</comment>
<protein>
    <submittedName>
        <fullName evidence="7">RNA polymerase sigma-70 factor (ECF subfamily)</fullName>
    </submittedName>
</protein>
<dbReference type="Pfam" id="PF04542">
    <property type="entry name" value="Sigma70_r2"/>
    <property type="match status" value="1"/>
</dbReference>
<evidence type="ECO:0000313" key="8">
    <source>
        <dbReference type="Proteomes" id="UP000598217"/>
    </source>
</evidence>
<reference evidence="7 8" key="1">
    <citation type="submission" date="2020-10" db="EMBL/GenBank/DDBJ databases">
        <title>Sequencing the genomes of 1000 actinobacteria strains.</title>
        <authorList>
            <person name="Klenk H.-P."/>
        </authorList>
    </citation>
    <scope>NUCLEOTIDE SEQUENCE [LARGE SCALE GENOMIC DNA]</scope>
    <source>
        <strain evidence="7 8">DSM 45157</strain>
    </source>
</reference>
<dbReference type="InterPro" id="IPR013325">
    <property type="entry name" value="RNA_pol_sigma_r2"/>
</dbReference>
<feature type="region of interest" description="Disordered" evidence="5">
    <location>
        <begin position="101"/>
        <end position="123"/>
    </location>
</feature>
<dbReference type="InterPro" id="IPR013324">
    <property type="entry name" value="RNA_pol_sigma_r3/r4-like"/>
</dbReference>
<organism evidence="7 8">
    <name type="scientific">Nocardiopsis terrae</name>
    <dbReference type="NCBI Taxonomy" id="372655"/>
    <lineage>
        <taxon>Bacteria</taxon>
        <taxon>Bacillati</taxon>
        <taxon>Actinomycetota</taxon>
        <taxon>Actinomycetes</taxon>
        <taxon>Streptosporangiales</taxon>
        <taxon>Nocardiopsidaceae</taxon>
        <taxon>Nocardiopsis</taxon>
    </lineage>
</organism>